<keyword evidence="5" id="KW-0333">Golgi apparatus</keyword>
<evidence type="ECO:0000313" key="10">
    <source>
        <dbReference type="Proteomes" id="UP000827549"/>
    </source>
</evidence>
<dbReference type="InterPro" id="IPR048319">
    <property type="entry name" value="Vps52_CC"/>
</dbReference>
<dbReference type="GO" id="GO:0005829">
    <property type="term" value="C:cytosol"/>
    <property type="evidence" value="ECO:0007669"/>
    <property type="project" value="GOC"/>
</dbReference>
<keyword evidence="4" id="KW-0653">Protein transport</keyword>
<dbReference type="PANTHER" id="PTHR14190">
    <property type="entry name" value="SUPPRESSOR OF ACTIN MUTATIONS 2/VACUOLAR PROTEIN SORTING 52"/>
    <property type="match status" value="1"/>
</dbReference>
<evidence type="ECO:0000256" key="6">
    <source>
        <dbReference type="SAM" id="MobiDB-lite"/>
    </source>
</evidence>
<dbReference type="InterPro" id="IPR007258">
    <property type="entry name" value="Vps52"/>
</dbReference>
<evidence type="ECO:0000259" key="7">
    <source>
        <dbReference type="Pfam" id="PF04129"/>
    </source>
</evidence>
<feature type="domain" description="Vps52 coiled-coil" evidence="7">
    <location>
        <begin position="59"/>
        <end position="227"/>
    </location>
</feature>
<dbReference type="GO" id="GO:0015031">
    <property type="term" value="P:protein transport"/>
    <property type="evidence" value="ECO:0007669"/>
    <property type="project" value="UniProtKB-KW"/>
</dbReference>
<dbReference type="AlphaFoldDB" id="A0AAF0Y133"/>
<dbReference type="Proteomes" id="UP000827549">
    <property type="component" value="Chromosome 1"/>
</dbReference>
<dbReference type="GO" id="GO:0042147">
    <property type="term" value="P:retrograde transport, endosome to Golgi"/>
    <property type="evidence" value="ECO:0007669"/>
    <property type="project" value="TreeGrafter"/>
</dbReference>
<dbReference type="Pfam" id="PF04129">
    <property type="entry name" value="Vps52_CC"/>
    <property type="match status" value="1"/>
</dbReference>
<dbReference type="RefSeq" id="XP_062623329.1">
    <property type="nucleotide sequence ID" value="XM_062767345.1"/>
</dbReference>
<name>A0AAF0Y133_9TREE</name>
<evidence type="ECO:0000256" key="3">
    <source>
        <dbReference type="ARBA" id="ARBA00022448"/>
    </source>
</evidence>
<reference evidence="9" key="1">
    <citation type="submission" date="2023-10" db="EMBL/GenBank/DDBJ databases">
        <authorList>
            <person name="Noh H."/>
        </authorList>
    </citation>
    <scope>NUCLEOTIDE SEQUENCE</scope>
    <source>
        <strain evidence="9">DUCC4014</strain>
    </source>
</reference>
<protein>
    <submittedName>
        <fullName evidence="9">Vacuolar protein sorting-associated protein 52 A</fullName>
    </submittedName>
</protein>
<feature type="region of interest" description="Disordered" evidence="6">
    <location>
        <begin position="370"/>
        <end position="414"/>
    </location>
</feature>
<dbReference type="GO" id="GO:0032456">
    <property type="term" value="P:endocytic recycling"/>
    <property type="evidence" value="ECO:0007669"/>
    <property type="project" value="TreeGrafter"/>
</dbReference>
<dbReference type="PANTHER" id="PTHR14190:SF7">
    <property type="entry name" value="VACUOLAR PROTEIN SORTING-ASSOCIATED PROTEIN 52 HOMOLOG"/>
    <property type="match status" value="1"/>
</dbReference>
<evidence type="ECO:0000256" key="4">
    <source>
        <dbReference type="ARBA" id="ARBA00022927"/>
    </source>
</evidence>
<organism evidence="9 10">
    <name type="scientific">Vanrija pseudolonga</name>
    <dbReference type="NCBI Taxonomy" id="143232"/>
    <lineage>
        <taxon>Eukaryota</taxon>
        <taxon>Fungi</taxon>
        <taxon>Dikarya</taxon>
        <taxon>Basidiomycota</taxon>
        <taxon>Agaricomycotina</taxon>
        <taxon>Tremellomycetes</taxon>
        <taxon>Trichosporonales</taxon>
        <taxon>Trichosporonaceae</taxon>
        <taxon>Vanrija</taxon>
    </lineage>
</organism>
<feature type="compositionally biased region" description="Acidic residues" evidence="6">
    <location>
        <begin position="38"/>
        <end position="47"/>
    </location>
</feature>
<dbReference type="GO" id="GO:0006896">
    <property type="term" value="P:Golgi to vacuole transport"/>
    <property type="evidence" value="ECO:0007669"/>
    <property type="project" value="TreeGrafter"/>
</dbReference>
<evidence type="ECO:0000256" key="2">
    <source>
        <dbReference type="ARBA" id="ARBA00008180"/>
    </source>
</evidence>
<dbReference type="GeneID" id="87804144"/>
<dbReference type="InterPro" id="IPR048361">
    <property type="entry name" value="Vps52_C"/>
</dbReference>
<sequence length="629" mass="68869">MSSTPGGTLDVVLETPGAGPSRPTQTSSPRPPLPDPILNEEDEDADREEFLRRQKEYVDLERSVDESAELLTSLASYLTTFQDNLSDVSGQISDLQARSDEIERQLKGRRVILPPLNALLSDLIIPPSLVLTLRDTEPAQNPQLWLQAIAELEDKMVAVKSRGVKVKAARELEGIIEALALKAIHQLPPFLLTLIRPLRSASKGLSTNLAVMQTSLLLKYQPFYAFLLRQSPRHAKQVERGYVNAARAYYETGLRRYARALGQIRLRTPDKPELIAVPSSEEVAAAAAAGGKTPPGVKAAYERLRFADLDVEGQAGAVILAYQADDKEMTAPAEALFRFLGLVLLDNASAEFTFIVRFFARAGLSQPAPPPRALALSGASTPVESPPLRAVSEAGRSRVGGGTRRQGVATPDPTESLKDAERIWTEVFGSALESCTSFFNGLVAPTPLPAIPLLTVIRLNDHLIATAESRGALPLISYLTGWKLQLWPVYRKAMDAHIESLKRLADEADAKGLASYMSKGVKDATVHAVALRYAALFGCVSALSDEADEAMIFSSMTRLRTELVRLIQVQSNKIKDAQQRQSFTSSLYELVVRELIAGPGPPTHPRLQAELSFFRTREEEARRRATPQQ</sequence>
<accession>A0AAF0Y133</accession>
<dbReference type="GO" id="GO:0000938">
    <property type="term" value="C:GARP complex"/>
    <property type="evidence" value="ECO:0007669"/>
    <property type="project" value="TreeGrafter"/>
</dbReference>
<dbReference type="GO" id="GO:0019905">
    <property type="term" value="F:syntaxin binding"/>
    <property type="evidence" value="ECO:0007669"/>
    <property type="project" value="TreeGrafter"/>
</dbReference>
<dbReference type="Pfam" id="PF20655">
    <property type="entry name" value="Vps52_C"/>
    <property type="match status" value="1"/>
</dbReference>
<evidence type="ECO:0000313" key="9">
    <source>
        <dbReference type="EMBL" id="WOO77297.1"/>
    </source>
</evidence>
<keyword evidence="3" id="KW-0813">Transport</keyword>
<gene>
    <name evidence="9" type="primary">VPS52</name>
    <name evidence="9" type="ORF">LOC62_01G000886</name>
</gene>
<evidence type="ECO:0000256" key="1">
    <source>
        <dbReference type="ARBA" id="ARBA00004601"/>
    </source>
</evidence>
<comment type="subcellular location">
    <subcellularLocation>
        <location evidence="1">Golgi apparatus</location>
        <location evidence="1">trans-Golgi network</location>
    </subcellularLocation>
</comment>
<feature type="domain" description="Vps52 C-terminal" evidence="8">
    <location>
        <begin position="419"/>
        <end position="595"/>
    </location>
</feature>
<evidence type="ECO:0000259" key="8">
    <source>
        <dbReference type="Pfam" id="PF20655"/>
    </source>
</evidence>
<dbReference type="EMBL" id="CP086714">
    <property type="protein sequence ID" value="WOO77297.1"/>
    <property type="molecule type" value="Genomic_DNA"/>
</dbReference>
<feature type="region of interest" description="Disordered" evidence="6">
    <location>
        <begin position="1"/>
        <end position="48"/>
    </location>
</feature>
<evidence type="ECO:0000256" key="5">
    <source>
        <dbReference type="ARBA" id="ARBA00023034"/>
    </source>
</evidence>
<keyword evidence="10" id="KW-1185">Reference proteome</keyword>
<proteinExistence type="inferred from homology"/>
<comment type="similarity">
    <text evidence="2">Belongs to the VPS52 family.</text>
</comment>